<dbReference type="PROSITE" id="PS50887">
    <property type="entry name" value="GGDEF"/>
    <property type="match status" value="1"/>
</dbReference>
<dbReference type="SMART" id="SM00052">
    <property type="entry name" value="EAL"/>
    <property type="match status" value="1"/>
</dbReference>
<dbReference type="PROSITE" id="PS50883">
    <property type="entry name" value="EAL"/>
    <property type="match status" value="1"/>
</dbReference>
<dbReference type="Pfam" id="PF08448">
    <property type="entry name" value="PAS_4"/>
    <property type="match status" value="1"/>
</dbReference>
<comment type="caution">
    <text evidence="5">The sequence shown here is derived from an EMBL/GenBank/DDBJ whole genome shotgun (WGS) entry which is preliminary data.</text>
</comment>
<dbReference type="SMART" id="SM00267">
    <property type="entry name" value="GGDEF"/>
    <property type="match status" value="1"/>
</dbReference>
<dbReference type="InterPro" id="IPR035919">
    <property type="entry name" value="EAL_sf"/>
</dbReference>
<feature type="domain" description="PAS" evidence="2">
    <location>
        <begin position="73"/>
        <end position="143"/>
    </location>
</feature>
<dbReference type="PANTHER" id="PTHR44757:SF2">
    <property type="entry name" value="BIOFILM ARCHITECTURE MAINTENANCE PROTEIN MBAA"/>
    <property type="match status" value="1"/>
</dbReference>
<evidence type="ECO:0000256" key="1">
    <source>
        <dbReference type="SAM" id="Coils"/>
    </source>
</evidence>
<dbReference type="NCBIfam" id="TIGR00254">
    <property type="entry name" value="GGDEF"/>
    <property type="match status" value="1"/>
</dbReference>
<dbReference type="SUPFAM" id="SSF55785">
    <property type="entry name" value="PYP-like sensor domain (PAS domain)"/>
    <property type="match status" value="1"/>
</dbReference>
<dbReference type="Proteomes" id="UP000306324">
    <property type="component" value="Unassembled WGS sequence"/>
</dbReference>
<keyword evidence="1" id="KW-0175">Coiled coil</keyword>
<evidence type="ECO:0000259" key="3">
    <source>
        <dbReference type="PROSITE" id="PS50883"/>
    </source>
</evidence>
<dbReference type="InterPro" id="IPR000014">
    <property type="entry name" value="PAS"/>
</dbReference>
<dbReference type="InterPro" id="IPR000160">
    <property type="entry name" value="GGDEF_dom"/>
</dbReference>
<dbReference type="Pfam" id="PF00563">
    <property type="entry name" value="EAL"/>
    <property type="match status" value="1"/>
</dbReference>
<feature type="domain" description="EAL" evidence="3">
    <location>
        <begin position="382"/>
        <end position="635"/>
    </location>
</feature>
<dbReference type="AlphaFoldDB" id="A0A5S4EGN0"/>
<dbReference type="InterPro" id="IPR029787">
    <property type="entry name" value="Nucleotide_cyclase"/>
</dbReference>
<dbReference type="InterPro" id="IPR001633">
    <property type="entry name" value="EAL_dom"/>
</dbReference>
<evidence type="ECO:0000259" key="2">
    <source>
        <dbReference type="PROSITE" id="PS50112"/>
    </source>
</evidence>
<dbReference type="GO" id="GO:0003824">
    <property type="term" value="F:catalytic activity"/>
    <property type="evidence" value="ECO:0007669"/>
    <property type="project" value="UniProtKB-ARBA"/>
</dbReference>
<dbReference type="InterPro" id="IPR052155">
    <property type="entry name" value="Biofilm_reg_signaling"/>
</dbReference>
<gene>
    <name evidence="5" type="ORF">ACCUM_1557</name>
</gene>
<evidence type="ECO:0000313" key="5">
    <source>
        <dbReference type="EMBL" id="TMQ74391.1"/>
    </source>
</evidence>
<sequence length="642" mass="72410">MKGIEMDDRTHKLPQENMLRRRAEAELQVTSEKLAAMSESDVLRLVHELQVHQIELRMQNEDLREAQSALEQSRDRYNNLFDFAPVGYLTLDDRQHIRESNLTMSTQLGIERVNLVGRRFSDFVVPESQDLLHLEWRAALETGRRQMELELELHRGDGSRMCAQITCVKEPDFDSDYDTITYRCAVTDITFRREVEALRREKEMELEYLAHHDMLTGLANRVMFQQRVTHVLTRARRQKRDIALLYLDLDGFKQINDSFGHEMGDRLLVLVAQRLRTCVREEDILARLGGDEFGIVLEEVSEPWGAPRVADKVIEALRVPFVIEDRELVLGISVGVCLFPADSTDASELIRNADIAMYQAKRRGGNAVHFYTPALTEAVHLRVSTESALRRAIDGGELEVHYQPMMELATGRIVGAEVLLRWRDSCRGLLLPDTFLPIAELSDLIVQVGNQVIHLVCAQIAAWRARSLVTPRLSVNISARQCMSDEIVTMLRQALEHYAVPPLALELEITESCCLDKVAIGTVLPMLKTLGVSLTIDDFGTGYASLTSLRNLPITSIKIDRSFVAEIAHASGDGAIARAVVALGRSQGLRVIAEGVEETRQLDALRKMGCDVCQGYLIAPPMPAEEYIQWLQDNACMNQTPT</sequence>
<accession>A0A5S4EGN0</accession>
<feature type="coiled-coil region" evidence="1">
    <location>
        <begin position="20"/>
        <end position="80"/>
    </location>
</feature>
<feature type="domain" description="GGDEF" evidence="4">
    <location>
        <begin position="240"/>
        <end position="373"/>
    </location>
</feature>
<dbReference type="PANTHER" id="PTHR44757">
    <property type="entry name" value="DIGUANYLATE CYCLASE DGCP"/>
    <property type="match status" value="1"/>
</dbReference>
<evidence type="ECO:0000259" key="4">
    <source>
        <dbReference type="PROSITE" id="PS50887"/>
    </source>
</evidence>
<dbReference type="Gene3D" id="3.30.450.20">
    <property type="entry name" value="PAS domain"/>
    <property type="match status" value="1"/>
</dbReference>
<evidence type="ECO:0000313" key="6">
    <source>
        <dbReference type="Proteomes" id="UP000306324"/>
    </source>
</evidence>
<dbReference type="SMART" id="SM00091">
    <property type="entry name" value="PAS"/>
    <property type="match status" value="1"/>
</dbReference>
<dbReference type="EMBL" id="SWAD01000230">
    <property type="protein sequence ID" value="TMQ74391.1"/>
    <property type="molecule type" value="Genomic_DNA"/>
</dbReference>
<proteinExistence type="predicted"/>
<dbReference type="Gene3D" id="3.30.70.270">
    <property type="match status" value="1"/>
</dbReference>
<dbReference type="CDD" id="cd01949">
    <property type="entry name" value="GGDEF"/>
    <property type="match status" value="1"/>
</dbReference>
<dbReference type="PROSITE" id="PS50112">
    <property type="entry name" value="PAS"/>
    <property type="match status" value="1"/>
</dbReference>
<dbReference type="Gene3D" id="3.20.20.450">
    <property type="entry name" value="EAL domain"/>
    <property type="match status" value="1"/>
</dbReference>
<dbReference type="InterPro" id="IPR043128">
    <property type="entry name" value="Rev_trsase/Diguanyl_cyclase"/>
</dbReference>
<dbReference type="InterPro" id="IPR013656">
    <property type="entry name" value="PAS_4"/>
</dbReference>
<dbReference type="SUPFAM" id="SSF141868">
    <property type="entry name" value="EAL domain-like"/>
    <property type="match status" value="1"/>
</dbReference>
<dbReference type="Pfam" id="PF00990">
    <property type="entry name" value="GGDEF"/>
    <property type="match status" value="1"/>
</dbReference>
<dbReference type="FunFam" id="3.30.70.270:FF:000001">
    <property type="entry name" value="Diguanylate cyclase domain protein"/>
    <property type="match status" value="1"/>
</dbReference>
<protein>
    <submittedName>
        <fullName evidence="5">Diguanylate cyclase/phosphodiesterase (GGDEF &amp; EAL domains) with PAS/PAC sensor(S)</fullName>
    </submittedName>
</protein>
<reference evidence="5 6" key="1">
    <citation type="submission" date="2019-04" db="EMBL/GenBank/DDBJ databases">
        <title>A novel phosphate-accumulating bacterium identified in bioreactor for phosphate removal from wastewater.</title>
        <authorList>
            <person name="Kotlyarov R.Y."/>
            <person name="Beletsky A.V."/>
            <person name="Kallistova A.Y."/>
            <person name="Dorofeev A.G."/>
            <person name="Nikolaev Y.Y."/>
            <person name="Pimenov N.V."/>
            <person name="Ravin N.V."/>
            <person name="Mardanov A.V."/>
        </authorList>
    </citation>
    <scope>NUCLEOTIDE SEQUENCE [LARGE SCALE GENOMIC DNA]</scope>
    <source>
        <strain evidence="5 6">Bin19</strain>
    </source>
</reference>
<dbReference type="SUPFAM" id="SSF55073">
    <property type="entry name" value="Nucleotide cyclase"/>
    <property type="match status" value="1"/>
</dbReference>
<organism evidence="5 6">
    <name type="scientific">Candidatus Accumulibacter phosphatis</name>
    <dbReference type="NCBI Taxonomy" id="327160"/>
    <lineage>
        <taxon>Bacteria</taxon>
        <taxon>Pseudomonadati</taxon>
        <taxon>Pseudomonadota</taxon>
        <taxon>Betaproteobacteria</taxon>
        <taxon>Candidatus Accumulibacter</taxon>
    </lineage>
</organism>
<keyword evidence="6" id="KW-1185">Reference proteome</keyword>
<dbReference type="CDD" id="cd00130">
    <property type="entry name" value="PAS"/>
    <property type="match status" value="1"/>
</dbReference>
<dbReference type="InterPro" id="IPR035965">
    <property type="entry name" value="PAS-like_dom_sf"/>
</dbReference>
<dbReference type="CDD" id="cd01948">
    <property type="entry name" value="EAL"/>
    <property type="match status" value="1"/>
</dbReference>
<dbReference type="NCBIfam" id="TIGR00229">
    <property type="entry name" value="sensory_box"/>
    <property type="match status" value="1"/>
</dbReference>
<name>A0A5S4EGN0_9PROT</name>